<dbReference type="SUPFAM" id="SSF88697">
    <property type="entry name" value="PUA domain-like"/>
    <property type="match status" value="1"/>
</dbReference>
<dbReference type="OrthoDB" id="9791347at2"/>
<evidence type="ECO:0000313" key="3">
    <source>
        <dbReference type="Proteomes" id="UP000198615"/>
    </source>
</evidence>
<accession>A0A8G2BHJ5</accession>
<sequence length="139" mass="15743">MAYWLFKSEPGTWSWDDQVRKGDVGEGWDGVRNYQAANNMKAMKVGDRGFFYHSVNEKQIVGIVEVIEEYHPDPTDKSGRFGMVTIKAIQPVEKPVTLADIKAAPELEDFALVRQSRLSVVPVTDAQWRLILKMAETTV</sequence>
<dbReference type="Gene3D" id="3.10.590.10">
    <property type="entry name" value="ph1033 like domains"/>
    <property type="match status" value="1"/>
</dbReference>
<gene>
    <name evidence="2" type="ORF">SAMN05660686_02203</name>
</gene>
<evidence type="ECO:0000259" key="1">
    <source>
        <dbReference type="Pfam" id="PF01878"/>
    </source>
</evidence>
<dbReference type="PANTHER" id="PTHR14087:SF7">
    <property type="entry name" value="THYMOCYTE NUCLEAR PROTEIN 1"/>
    <property type="match status" value="1"/>
</dbReference>
<dbReference type="InterPro" id="IPR047197">
    <property type="entry name" value="THYN1-like_EVE"/>
</dbReference>
<evidence type="ECO:0000313" key="2">
    <source>
        <dbReference type="EMBL" id="SDF75388.1"/>
    </source>
</evidence>
<proteinExistence type="predicted"/>
<dbReference type="Pfam" id="PF01878">
    <property type="entry name" value="EVE"/>
    <property type="match status" value="1"/>
</dbReference>
<keyword evidence="3" id="KW-1185">Reference proteome</keyword>
<dbReference type="RefSeq" id="WP_093150247.1">
    <property type="nucleotide sequence ID" value="NZ_FNBW01000006.1"/>
</dbReference>
<protein>
    <submittedName>
        <fullName evidence="2">Predicted RNA-binding protein, contains PUA-like domain</fullName>
    </submittedName>
</protein>
<feature type="domain" description="EVE" evidence="1">
    <location>
        <begin position="2"/>
        <end position="134"/>
    </location>
</feature>
<organism evidence="2 3">
    <name type="scientific">Thalassobaculum litoreum DSM 18839</name>
    <dbReference type="NCBI Taxonomy" id="1123362"/>
    <lineage>
        <taxon>Bacteria</taxon>
        <taxon>Pseudomonadati</taxon>
        <taxon>Pseudomonadota</taxon>
        <taxon>Alphaproteobacteria</taxon>
        <taxon>Rhodospirillales</taxon>
        <taxon>Thalassobaculaceae</taxon>
        <taxon>Thalassobaculum</taxon>
    </lineage>
</organism>
<reference evidence="2 3" key="1">
    <citation type="submission" date="2016-10" db="EMBL/GenBank/DDBJ databases">
        <authorList>
            <person name="Varghese N."/>
            <person name="Submissions S."/>
        </authorList>
    </citation>
    <scope>NUCLEOTIDE SEQUENCE [LARGE SCALE GENOMIC DNA]</scope>
    <source>
        <strain evidence="2 3">DSM 18839</strain>
    </source>
</reference>
<dbReference type="InterPro" id="IPR015947">
    <property type="entry name" value="PUA-like_sf"/>
</dbReference>
<dbReference type="InterPro" id="IPR002740">
    <property type="entry name" value="EVE_domain"/>
</dbReference>
<dbReference type="CDD" id="cd21133">
    <property type="entry name" value="EVE"/>
    <property type="match status" value="1"/>
</dbReference>
<dbReference type="PANTHER" id="PTHR14087">
    <property type="entry name" value="THYMOCYTE NUCLEAR PROTEIN 1"/>
    <property type="match status" value="1"/>
</dbReference>
<dbReference type="InterPro" id="IPR052181">
    <property type="entry name" value="5hmC_binding"/>
</dbReference>
<dbReference type="Proteomes" id="UP000198615">
    <property type="component" value="Unassembled WGS sequence"/>
</dbReference>
<dbReference type="EMBL" id="FNBW01000006">
    <property type="protein sequence ID" value="SDF75388.1"/>
    <property type="molecule type" value="Genomic_DNA"/>
</dbReference>
<name>A0A8G2BHJ5_9PROT</name>
<dbReference type="AlphaFoldDB" id="A0A8G2BHJ5"/>
<comment type="caution">
    <text evidence="2">The sequence shown here is derived from an EMBL/GenBank/DDBJ whole genome shotgun (WGS) entry which is preliminary data.</text>
</comment>